<evidence type="ECO:0000313" key="7">
    <source>
        <dbReference type="Proteomes" id="UP001595616"/>
    </source>
</evidence>
<organism evidence="6 7">
    <name type="scientific">Lacihabitans lacunae</name>
    <dbReference type="NCBI Taxonomy" id="1028214"/>
    <lineage>
        <taxon>Bacteria</taxon>
        <taxon>Pseudomonadati</taxon>
        <taxon>Bacteroidota</taxon>
        <taxon>Cytophagia</taxon>
        <taxon>Cytophagales</taxon>
        <taxon>Leadbetterellaceae</taxon>
        <taxon>Lacihabitans</taxon>
    </lineage>
</organism>
<gene>
    <name evidence="6" type="ORF">ACFOOI_17635</name>
</gene>
<dbReference type="PANTHER" id="PTHR30404:SF0">
    <property type="entry name" value="N-ACETYLMURAMOYL-L-ALANINE AMIDASE AMIC"/>
    <property type="match status" value="1"/>
</dbReference>
<keyword evidence="4" id="KW-0732">Signal</keyword>
<dbReference type="SUPFAM" id="SSF53187">
    <property type="entry name" value="Zn-dependent exopeptidases"/>
    <property type="match status" value="1"/>
</dbReference>
<comment type="caution">
    <text evidence="6">The sequence shown here is derived from an EMBL/GenBank/DDBJ whole genome shotgun (WGS) entry which is preliminary data.</text>
</comment>
<dbReference type="CDD" id="cd02696">
    <property type="entry name" value="MurNAc-LAA"/>
    <property type="match status" value="1"/>
</dbReference>
<evidence type="ECO:0000256" key="1">
    <source>
        <dbReference type="ARBA" id="ARBA00001561"/>
    </source>
</evidence>
<dbReference type="Pfam" id="PF01520">
    <property type="entry name" value="Amidase_3"/>
    <property type="match status" value="1"/>
</dbReference>
<dbReference type="EC" id="3.5.1.28" evidence="2"/>
<dbReference type="Proteomes" id="UP001595616">
    <property type="component" value="Unassembled WGS sequence"/>
</dbReference>
<dbReference type="PANTHER" id="PTHR30404">
    <property type="entry name" value="N-ACETYLMURAMOYL-L-ALANINE AMIDASE"/>
    <property type="match status" value="1"/>
</dbReference>
<name>A0ABV7YZY6_9BACT</name>
<dbReference type="InterPro" id="IPR002508">
    <property type="entry name" value="MurNAc-LAA_cat"/>
</dbReference>
<accession>A0ABV7YZY6</accession>
<dbReference type="InterPro" id="IPR050695">
    <property type="entry name" value="N-acetylmuramoyl_amidase_3"/>
</dbReference>
<evidence type="ECO:0000313" key="6">
    <source>
        <dbReference type="EMBL" id="MFC3812486.1"/>
    </source>
</evidence>
<feature type="domain" description="MurNAc-LAA" evidence="5">
    <location>
        <begin position="56"/>
        <end position="267"/>
    </location>
</feature>
<sequence length="270" mass="31307">MKKTVFSFLSIVFVFVLCSFYNPENNSNVYEYSIFGDKYANTPVLDNKLTKQVYYIISGHGGPDPGAVATVDGKKICEDEYAYDVSLRLARNLISHGAKVYMIVRDENDGIRDDMYLEMDKDEVVWGGDAIPRNQSERLRQRTRIINDLYAENARKGYKKQRVIETHVDSRYSDHKVDIFFYYNDQNHESHIMASKMYETIKGKYEEVQSGRGYFGEVKPRSLWTIKQSEPPVVFIELGNITNEFDRKRLLVADNRQAIANWFALGLLDD</sequence>
<reference evidence="7" key="1">
    <citation type="journal article" date="2019" name="Int. J. Syst. Evol. Microbiol.">
        <title>The Global Catalogue of Microorganisms (GCM) 10K type strain sequencing project: providing services to taxonomists for standard genome sequencing and annotation.</title>
        <authorList>
            <consortium name="The Broad Institute Genomics Platform"/>
            <consortium name="The Broad Institute Genome Sequencing Center for Infectious Disease"/>
            <person name="Wu L."/>
            <person name="Ma J."/>
        </authorList>
    </citation>
    <scope>NUCLEOTIDE SEQUENCE [LARGE SCALE GENOMIC DNA]</scope>
    <source>
        <strain evidence="7">CECT 7956</strain>
    </source>
</reference>
<protein>
    <recommendedName>
        <fullName evidence="2">N-acetylmuramoyl-L-alanine amidase</fullName>
        <ecNumber evidence="2">3.5.1.28</ecNumber>
    </recommendedName>
</protein>
<feature type="signal peptide" evidence="4">
    <location>
        <begin position="1"/>
        <end position="21"/>
    </location>
</feature>
<evidence type="ECO:0000256" key="4">
    <source>
        <dbReference type="SAM" id="SignalP"/>
    </source>
</evidence>
<evidence type="ECO:0000259" key="5">
    <source>
        <dbReference type="Pfam" id="PF01520"/>
    </source>
</evidence>
<keyword evidence="7" id="KW-1185">Reference proteome</keyword>
<dbReference type="Gene3D" id="3.40.630.40">
    <property type="entry name" value="Zn-dependent exopeptidases"/>
    <property type="match status" value="1"/>
</dbReference>
<feature type="chain" id="PRO_5046870688" description="N-acetylmuramoyl-L-alanine amidase" evidence="4">
    <location>
        <begin position="22"/>
        <end position="270"/>
    </location>
</feature>
<dbReference type="EMBL" id="JBHRYQ010000001">
    <property type="protein sequence ID" value="MFC3812486.1"/>
    <property type="molecule type" value="Genomic_DNA"/>
</dbReference>
<evidence type="ECO:0000256" key="3">
    <source>
        <dbReference type="ARBA" id="ARBA00022801"/>
    </source>
</evidence>
<dbReference type="RefSeq" id="WP_379839367.1">
    <property type="nucleotide sequence ID" value="NZ_JBHRYQ010000001.1"/>
</dbReference>
<proteinExistence type="predicted"/>
<keyword evidence="3" id="KW-0378">Hydrolase</keyword>
<comment type="catalytic activity">
    <reaction evidence="1">
        <text>Hydrolyzes the link between N-acetylmuramoyl residues and L-amino acid residues in certain cell-wall glycopeptides.</text>
        <dbReference type="EC" id="3.5.1.28"/>
    </reaction>
</comment>
<evidence type="ECO:0000256" key="2">
    <source>
        <dbReference type="ARBA" id="ARBA00011901"/>
    </source>
</evidence>